<dbReference type="Gene3D" id="1.20.1250.20">
    <property type="entry name" value="MFS general substrate transporter like domains"/>
    <property type="match status" value="1"/>
</dbReference>
<sequence length="578" mass="62994">MNKSTSWSGTPSIKGSSEAMRMCLLTCSLIGLQFTWGIEMTYGTPYLLQLGLTKSKTSLVWIAGPLSGLIMQPIVGAYADKSTSRYGRRRPYMIVGSIITGIGLLLLGWTSEVVGVFLPEGQSKKDVTLLLAILCIYALDFSVNAVQACGRSLIVDTLPISQQQSGSAWASRLVAVGHLLGYFIGSFDLVAIFPGWLGGDTQFKKMTVISAIALWLTVGITSWAVTERVRLSGDNDTTTMKEVLANLWYRTLNLPPRIQAICWVQFWNWVGWFPFLFYSSTFVGEIYYRYEHPPPIAGSNDQHDALGNIGRLGSVALVIFSLITFCSSVLLPYVVKAPEAGEVRFTPRPPPSLTKPLQTILVKAATMQPDLTSAWLLSNLLFAFITVFAPWTRSLHSATALVALCGVPWAISCWAPFGLLGIEINQMSSGPHAAIKGSIAPGYTSVHGSVDEPDAADDIEMEEARRHRRIFSDGVLRLHHPEDPNAHASTGELAGIYLGVLNVYTTLPQFVGTFLSWIVFSILEPGANDVDGADVDPAHHKWLNLKQNAPNAIAVCMFVGALCSVISAEAARRLKRVV</sequence>
<evidence type="ECO:0000256" key="5">
    <source>
        <dbReference type="ARBA" id="ARBA00023136"/>
    </source>
</evidence>
<feature type="transmembrane region" description="Helical" evidence="6">
    <location>
        <begin position="129"/>
        <end position="149"/>
    </location>
</feature>
<dbReference type="PANTHER" id="PTHR19432:SF76">
    <property type="entry name" value="TRANSPORTER, PUTATIVE (EUROFUNG)-RELATED"/>
    <property type="match status" value="1"/>
</dbReference>
<dbReference type="GeneID" id="25279626"/>
<dbReference type="Pfam" id="PF13347">
    <property type="entry name" value="MFS_2"/>
    <property type="match status" value="1"/>
</dbReference>
<accession>A0A072PIC8</accession>
<reference evidence="7 8" key="1">
    <citation type="submission" date="2013-03" db="EMBL/GenBank/DDBJ databases">
        <title>The Genome Sequence of Exophiala aquamarina CBS 119918.</title>
        <authorList>
            <consortium name="The Broad Institute Genomics Platform"/>
            <person name="Cuomo C."/>
            <person name="de Hoog S."/>
            <person name="Gorbushina A."/>
            <person name="Walker B."/>
            <person name="Young S.K."/>
            <person name="Zeng Q."/>
            <person name="Gargeya S."/>
            <person name="Fitzgerald M."/>
            <person name="Haas B."/>
            <person name="Abouelleil A."/>
            <person name="Allen A.W."/>
            <person name="Alvarado L."/>
            <person name="Arachchi H.M."/>
            <person name="Berlin A.M."/>
            <person name="Chapman S.B."/>
            <person name="Gainer-Dewar J."/>
            <person name="Goldberg J."/>
            <person name="Griggs A."/>
            <person name="Gujja S."/>
            <person name="Hansen M."/>
            <person name="Howarth C."/>
            <person name="Imamovic A."/>
            <person name="Ireland A."/>
            <person name="Larimer J."/>
            <person name="McCowan C."/>
            <person name="Murphy C."/>
            <person name="Pearson M."/>
            <person name="Poon T.W."/>
            <person name="Priest M."/>
            <person name="Roberts A."/>
            <person name="Saif S."/>
            <person name="Shea T."/>
            <person name="Sisk P."/>
            <person name="Sykes S."/>
            <person name="Wortman J."/>
            <person name="Nusbaum C."/>
            <person name="Birren B."/>
        </authorList>
    </citation>
    <scope>NUCLEOTIDE SEQUENCE [LARGE SCALE GENOMIC DNA]</scope>
    <source>
        <strain evidence="7 8">CBS 119918</strain>
    </source>
</reference>
<evidence type="ECO:0000256" key="2">
    <source>
        <dbReference type="ARBA" id="ARBA00022448"/>
    </source>
</evidence>
<dbReference type="GO" id="GO:0005886">
    <property type="term" value="C:plasma membrane"/>
    <property type="evidence" value="ECO:0007669"/>
    <property type="project" value="TreeGrafter"/>
</dbReference>
<keyword evidence="5 6" id="KW-0472">Membrane</keyword>
<evidence type="ECO:0000313" key="7">
    <source>
        <dbReference type="EMBL" id="KEF59849.1"/>
    </source>
</evidence>
<dbReference type="VEuPathDB" id="FungiDB:A1O9_04697"/>
<dbReference type="OrthoDB" id="28755at2759"/>
<evidence type="ECO:0000256" key="1">
    <source>
        <dbReference type="ARBA" id="ARBA00004141"/>
    </source>
</evidence>
<dbReference type="EMBL" id="AMGV01000003">
    <property type="protein sequence ID" value="KEF59849.1"/>
    <property type="molecule type" value="Genomic_DNA"/>
</dbReference>
<evidence type="ECO:0008006" key="9">
    <source>
        <dbReference type="Google" id="ProtNLM"/>
    </source>
</evidence>
<evidence type="ECO:0000256" key="6">
    <source>
        <dbReference type="SAM" id="Phobius"/>
    </source>
</evidence>
<protein>
    <recommendedName>
        <fullName evidence="9">Solute carrier family 45, member 1/2/4</fullName>
    </recommendedName>
</protein>
<dbReference type="PANTHER" id="PTHR19432">
    <property type="entry name" value="SUGAR TRANSPORTER"/>
    <property type="match status" value="1"/>
</dbReference>
<dbReference type="Proteomes" id="UP000027920">
    <property type="component" value="Unassembled WGS sequence"/>
</dbReference>
<keyword evidence="8" id="KW-1185">Reference proteome</keyword>
<dbReference type="SUPFAM" id="SSF103473">
    <property type="entry name" value="MFS general substrate transporter"/>
    <property type="match status" value="1"/>
</dbReference>
<evidence type="ECO:0000256" key="3">
    <source>
        <dbReference type="ARBA" id="ARBA00022692"/>
    </source>
</evidence>
<feature type="transmembrane region" description="Helical" evidence="6">
    <location>
        <begin position="61"/>
        <end position="79"/>
    </location>
</feature>
<gene>
    <name evidence="7" type="ORF">A1O9_04697</name>
</gene>
<dbReference type="GO" id="GO:0008506">
    <property type="term" value="F:sucrose:proton symporter activity"/>
    <property type="evidence" value="ECO:0007669"/>
    <property type="project" value="TreeGrafter"/>
</dbReference>
<feature type="transmembrane region" description="Helical" evidence="6">
    <location>
        <begin position="91"/>
        <end position="109"/>
    </location>
</feature>
<dbReference type="HOGENOM" id="CLU_018303_0_0_1"/>
<dbReference type="InterPro" id="IPR036259">
    <property type="entry name" value="MFS_trans_sf"/>
</dbReference>
<keyword evidence="2" id="KW-0813">Transport</keyword>
<feature type="transmembrane region" description="Helical" evidence="6">
    <location>
        <begin position="552"/>
        <end position="571"/>
    </location>
</feature>
<keyword evidence="4 6" id="KW-1133">Transmembrane helix</keyword>
<feature type="transmembrane region" description="Helical" evidence="6">
    <location>
        <begin position="373"/>
        <end position="391"/>
    </location>
</feature>
<comment type="caution">
    <text evidence="7">The sequence shown here is derived from an EMBL/GenBank/DDBJ whole genome shotgun (WGS) entry which is preliminary data.</text>
</comment>
<evidence type="ECO:0000256" key="4">
    <source>
        <dbReference type="ARBA" id="ARBA00022989"/>
    </source>
</evidence>
<proteinExistence type="predicted"/>
<organism evidence="7 8">
    <name type="scientific">Exophiala aquamarina CBS 119918</name>
    <dbReference type="NCBI Taxonomy" id="1182545"/>
    <lineage>
        <taxon>Eukaryota</taxon>
        <taxon>Fungi</taxon>
        <taxon>Dikarya</taxon>
        <taxon>Ascomycota</taxon>
        <taxon>Pezizomycotina</taxon>
        <taxon>Eurotiomycetes</taxon>
        <taxon>Chaetothyriomycetidae</taxon>
        <taxon>Chaetothyriales</taxon>
        <taxon>Herpotrichiellaceae</taxon>
        <taxon>Exophiala</taxon>
    </lineage>
</organism>
<feature type="transmembrane region" description="Helical" evidence="6">
    <location>
        <begin position="169"/>
        <end position="194"/>
    </location>
</feature>
<feature type="transmembrane region" description="Helical" evidence="6">
    <location>
        <begin position="315"/>
        <end position="335"/>
    </location>
</feature>
<feature type="transmembrane region" description="Helical" evidence="6">
    <location>
        <begin position="398"/>
        <end position="422"/>
    </location>
</feature>
<name>A0A072PIC8_9EURO</name>
<keyword evidence="3 6" id="KW-0812">Transmembrane</keyword>
<dbReference type="RefSeq" id="XP_013262439.1">
    <property type="nucleotide sequence ID" value="XM_013406985.1"/>
</dbReference>
<comment type="subcellular location">
    <subcellularLocation>
        <location evidence="1">Membrane</location>
        <topology evidence="1">Multi-pass membrane protein</topology>
    </subcellularLocation>
</comment>
<evidence type="ECO:0000313" key="8">
    <source>
        <dbReference type="Proteomes" id="UP000027920"/>
    </source>
</evidence>
<feature type="transmembrane region" description="Helical" evidence="6">
    <location>
        <begin position="206"/>
        <end position="225"/>
    </location>
</feature>
<dbReference type="AlphaFoldDB" id="A0A072PIC8"/>